<evidence type="ECO:0000256" key="7">
    <source>
        <dbReference type="ARBA" id="ARBA00023125"/>
    </source>
</evidence>
<keyword evidence="13" id="KW-1185">Reference proteome</keyword>
<dbReference type="AlphaFoldDB" id="A0A4Z2BQF6"/>
<evidence type="ECO:0000256" key="2">
    <source>
        <dbReference type="ARBA" id="ARBA00006899"/>
    </source>
</evidence>
<dbReference type="GO" id="GO:0070860">
    <property type="term" value="C:RNA polymerase I core factor complex"/>
    <property type="evidence" value="ECO:0007669"/>
    <property type="project" value="InterPro"/>
</dbReference>
<organism evidence="12 13">
    <name type="scientific">Takifugu bimaculatus</name>
    <dbReference type="NCBI Taxonomy" id="433685"/>
    <lineage>
        <taxon>Eukaryota</taxon>
        <taxon>Metazoa</taxon>
        <taxon>Chordata</taxon>
        <taxon>Craniata</taxon>
        <taxon>Vertebrata</taxon>
        <taxon>Euteleostomi</taxon>
        <taxon>Actinopterygii</taxon>
        <taxon>Neopterygii</taxon>
        <taxon>Teleostei</taxon>
        <taxon>Neoteleostei</taxon>
        <taxon>Acanthomorphata</taxon>
        <taxon>Eupercaria</taxon>
        <taxon>Tetraodontiformes</taxon>
        <taxon>Tetradontoidea</taxon>
        <taxon>Tetraodontidae</taxon>
        <taxon>Takifugu</taxon>
    </lineage>
</organism>
<evidence type="ECO:0000256" key="8">
    <source>
        <dbReference type="ARBA" id="ARBA00023163"/>
    </source>
</evidence>
<feature type="region of interest" description="Disordered" evidence="10">
    <location>
        <begin position="351"/>
        <end position="470"/>
    </location>
</feature>
<comment type="caution">
    <text evidence="12">The sequence shown here is derived from an EMBL/GenBank/DDBJ whole genome shotgun (WGS) entry which is preliminary data.</text>
</comment>
<protein>
    <recommendedName>
        <fullName evidence="11">Rrn7/TAF1B C-terminal cyclin domain-containing protein</fullName>
    </recommendedName>
</protein>
<reference evidence="12 13" key="1">
    <citation type="submission" date="2019-04" db="EMBL/GenBank/DDBJ databases">
        <title>The sequence and de novo assembly of Takifugu bimaculatus genome using PacBio and Hi-C technologies.</title>
        <authorList>
            <person name="Xu P."/>
            <person name="Liu B."/>
            <person name="Zhou Z."/>
        </authorList>
    </citation>
    <scope>NUCLEOTIDE SEQUENCE [LARGE SCALE GENOMIC DNA]</scope>
    <source>
        <strain evidence="12">TB-2018</strain>
        <tissue evidence="12">Muscle</tissue>
    </source>
</reference>
<dbReference type="GO" id="GO:0042790">
    <property type="term" value="P:nucleolar large rRNA transcription by RNA polymerase I"/>
    <property type="evidence" value="ECO:0007669"/>
    <property type="project" value="TreeGrafter"/>
</dbReference>
<evidence type="ECO:0000259" key="11">
    <source>
        <dbReference type="Pfam" id="PF20645"/>
    </source>
</evidence>
<sequence length="470" mass="52631">MMDPKLHTCGCSAHPAVPLYDVQTAALIIVTMKLLFGLNDQTEWDLSSQTIEHQHAGDQFSLRRWYRLLQGVLIRAQNRQKVDVVRKQWKGDKPLHLDKKDRRVVMKKKRTAEQLRVCYEKLSSQRAAVQHVSPCSFRFCWGDQYEADGPSFHQKKLGGILSLPLDTDTLRNSWYWHPALKRCKPRTCRSHYEEVEATLPQTFKWFLKLFCFLLDIKPACLYEEVLKVERRLFTNHTVGIIPQLLLSPLLSLRSSARLINSWQENTMELKLSIEHHDLEAAEALVSMSFWGQRLHVPRPLTPTSDSCDSIHLQPEGGDVAKDLIALTSLCMTPPHSPNFSETTTVVHNRILPSSKPAPDHGSFTGSPPSSETLTPPSQTESSYASHASRATATSVIRHTADRQHLPSSVPPPSAPSTSWSSETSVPPLPEPPQTPTDELDRPPASTSCSSVSPPNSSSPAPLLCQVFPVN</sequence>
<keyword evidence="9" id="KW-0539">Nucleus</keyword>
<comment type="subcellular location">
    <subcellularLocation>
        <location evidence="1">Nucleus</location>
        <location evidence="1">Nucleolus</location>
    </subcellularLocation>
</comment>
<dbReference type="InterPro" id="IPR048538">
    <property type="entry name" value="Rrn7_cyclin_C"/>
</dbReference>
<gene>
    <name evidence="12" type="ORF">fugu_017263</name>
</gene>
<dbReference type="PANTHER" id="PTHR31576:SF2">
    <property type="entry name" value="TATA BOX-BINDING PROTEIN-ASSOCIATED FACTOR RNA POLYMERASE I SUBUNIT B"/>
    <property type="match status" value="1"/>
</dbReference>
<keyword evidence="4" id="KW-0863">Zinc-finger</keyword>
<dbReference type="GO" id="GO:0005668">
    <property type="term" value="C:RNA polymerase transcription factor SL1 complex"/>
    <property type="evidence" value="ECO:0007669"/>
    <property type="project" value="TreeGrafter"/>
</dbReference>
<dbReference type="PANTHER" id="PTHR31576">
    <property type="entry name" value="TATA BOX-BINDING PROTEIN-ASSOCIATED FACTOR RNA POLYMERASE I SUBUNIT B"/>
    <property type="match status" value="1"/>
</dbReference>
<dbReference type="GO" id="GO:0008270">
    <property type="term" value="F:zinc ion binding"/>
    <property type="evidence" value="ECO:0007669"/>
    <property type="project" value="UniProtKB-KW"/>
</dbReference>
<name>A0A4Z2BQF6_9TELE</name>
<dbReference type="InterPro" id="IPR033599">
    <property type="entry name" value="TAF1B/Rrn7"/>
</dbReference>
<feature type="compositionally biased region" description="Low complexity" evidence="10">
    <location>
        <begin position="364"/>
        <end position="382"/>
    </location>
</feature>
<feature type="compositionally biased region" description="Polar residues" evidence="10">
    <location>
        <begin position="383"/>
        <end position="396"/>
    </location>
</feature>
<evidence type="ECO:0000313" key="12">
    <source>
        <dbReference type="EMBL" id="TNM94504.1"/>
    </source>
</evidence>
<keyword evidence="5" id="KW-0862">Zinc</keyword>
<evidence type="ECO:0000256" key="1">
    <source>
        <dbReference type="ARBA" id="ARBA00004604"/>
    </source>
</evidence>
<dbReference type="Pfam" id="PF20645">
    <property type="entry name" value="Rrn7_cyclin_C"/>
    <property type="match status" value="1"/>
</dbReference>
<feature type="compositionally biased region" description="Low complexity" evidence="10">
    <location>
        <begin position="415"/>
        <end position="425"/>
    </location>
</feature>
<feature type="compositionally biased region" description="Low complexity" evidence="10">
    <location>
        <begin position="442"/>
        <end position="461"/>
    </location>
</feature>
<feature type="domain" description="Rrn7/TAF1B C-terminal cyclin" evidence="11">
    <location>
        <begin position="14"/>
        <end position="122"/>
    </location>
</feature>
<dbReference type="Proteomes" id="UP000516260">
    <property type="component" value="Chromosome 19"/>
</dbReference>
<evidence type="ECO:0000256" key="5">
    <source>
        <dbReference type="ARBA" id="ARBA00022833"/>
    </source>
</evidence>
<keyword evidence="8" id="KW-0804">Transcription</keyword>
<keyword evidence="7" id="KW-0238">DNA-binding</keyword>
<evidence type="ECO:0000256" key="6">
    <source>
        <dbReference type="ARBA" id="ARBA00023015"/>
    </source>
</evidence>
<accession>A0A4Z2BQF6</accession>
<dbReference type="GO" id="GO:0001164">
    <property type="term" value="F:RNA polymerase I core promoter sequence-specific DNA binding"/>
    <property type="evidence" value="ECO:0007669"/>
    <property type="project" value="InterPro"/>
</dbReference>
<keyword evidence="6" id="KW-0805">Transcription regulation</keyword>
<comment type="similarity">
    <text evidence="2">Belongs to the RRN7/TAF1B family.</text>
</comment>
<keyword evidence="3" id="KW-0479">Metal-binding</keyword>
<evidence type="ECO:0000256" key="3">
    <source>
        <dbReference type="ARBA" id="ARBA00022723"/>
    </source>
</evidence>
<proteinExistence type="inferred from homology"/>
<evidence type="ECO:0000256" key="9">
    <source>
        <dbReference type="ARBA" id="ARBA00023242"/>
    </source>
</evidence>
<evidence type="ECO:0000256" key="10">
    <source>
        <dbReference type="SAM" id="MobiDB-lite"/>
    </source>
</evidence>
<dbReference type="EMBL" id="SWLE01000011">
    <property type="protein sequence ID" value="TNM94504.1"/>
    <property type="molecule type" value="Genomic_DNA"/>
</dbReference>
<evidence type="ECO:0000256" key="4">
    <source>
        <dbReference type="ARBA" id="ARBA00022771"/>
    </source>
</evidence>
<evidence type="ECO:0000313" key="13">
    <source>
        <dbReference type="Proteomes" id="UP000516260"/>
    </source>
</evidence>